<gene>
    <name evidence="2" type="ORF">COX18_09670</name>
</gene>
<reference evidence="2 3" key="1">
    <citation type="submission" date="2017-09" db="EMBL/GenBank/DDBJ databases">
        <title>Depth-based differentiation of microbial function through sediment-hosted aquifers and enrichment of novel symbionts in the deep terrestrial subsurface.</title>
        <authorList>
            <person name="Probst A.J."/>
            <person name="Ladd B."/>
            <person name="Jarett J.K."/>
            <person name="Geller-Mcgrath D.E."/>
            <person name="Sieber C.M."/>
            <person name="Emerson J.B."/>
            <person name="Anantharaman K."/>
            <person name="Thomas B.C."/>
            <person name="Malmstrom R."/>
            <person name="Stieglmeier M."/>
            <person name="Klingl A."/>
            <person name="Woyke T."/>
            <person name="Ryan C.M."/>
            <person name="Banfield J.F."/>
        </authorList>
    </citation>
    <scope>NUCLEOTIDE SEQUENCE [LARGE SCALE GENOMIC DNA]</scope>
    <source>
        <strain evidence="2">CG23_combo_of_CG06-09_8_20_14_all_40_23</strain>
    </source>
</reference>
<dbReference type="Proteomes" id="UP000231067">
    <property type="component" value="Unassembled WGS sequence"/>
</dbReference>
<dbReference type="InterPro" id="IPR001054">
    <property type="entry name" value="A/G_cyclase"/>
</dbReference>
<accession>A0A2H0A287</accession>
<dbReference type="InterPro" id="IPR027417">
    <property type="entry name" value="P-loop_NTPase"/>
</dbReference>
<evidence type="ECO:0000259" key="1">
    <source>
        <dbReference type="PROSITE" id="PS50125"/>
    </source>
</evidence>
<dbReference type="EMBL" id="PCSH01000165">
    <property type="protein sequence ID" value="PIP39533.1"/>
    <property type="molecule type" value="Genomic_DNA"/>
</dbReference>
<feature type="non-terminal residue" evidence="2">
    <location>
        <position position="1046"/>
    </location>
</feature>
<name>A0A2H0A287_9BACT</name>
<dbReference type="Gene3D" id="3.30.70.1230">
    <property type="entry name" value="Nucleotide cyclase"/>
    <property type="match status" value="1"/>
</dbReference>
<organism evidence="2 3">
    <name type="scientific">Candidatus Desantisbacteria bacterium CG23_combo_of_CG06-09_8_20_14_all_40_23</name>
    <dbReference type="NCBI Taxonomy" id="1974550"/>
    <lineage>
        <taxon>Bacteria</taxon>
        <taxon>Candidatus Desantisiibacteriota</taxon>
    </lineage>
</organism>
<dbReference type="SUPFAM" id="SSF55073">
    <property type="entry name" value="Nucleotide cyclase"/>
    <property type="match status" value="1"/>
</dbReference>
<comment type="caution">
    <text evidence="2">The sequence shown here is derived from an EMBL/GenBank/DDBJ whole genome shotgun (WGS) entry which is preliminary data.</text>
</comment>
<feature type="domain" description="Guanylate cyclase" evidence="1">
    <location>
        <begin position="148"/>
        <end position="268"/>
    </location>
</feature>
<dbReference type="InterPro" id="IPR029787">
    <property type="entry name" value="Nucleotide_cyclase"/>
</dbReference>
<dbReference type="PROSITE" id="PS50125">
    <property type="entry name" value="GUANYLATE_CYCLASE_2"/>
    <property type="match status" value="1"/>
</dbReference>
<proteinExistence type="predicted"/>
<sequence>MDLFEEELRRLTILIEHGTTGCFAFALYNDPEIPQFITDKLKRKLDLPFHEYYINPINKSPLGILRGKAFDQNKHEIVWFYDIEKGFPETLGYINLGRDELAKYNSSFIFWVSQETFIRIAREAPDFFSRRSGSKFDFSINTRQEFGILGLIDVVNFTSQARELTTKYEQQFLDYYYRESQNIIEAHGFEWIKSIGDAVVFFGDVNKVDDFMSIMLDLFQAKKIKDSFGFKVSLRMVAHCGPFIFWLNKDGKKIDFTGSEAIKMFRLEKEAMEEELIVTDALFACLKSSLSKHHIESFKEGQPKLLKGFDDTPFTIYRLISPKKVEVGEEKSCNLLNLRLQELKERSQKIQVMAGLYEPIDIEKSFINLTIDQERMPLVQGSHKKMRKYHEGWEIVKGKSLLEEFEEKQSIQTTFVAKQIFEGFNKGFIYGLPGAGKTTILRYFVHETAKNPRMMPVFTPCMHLPDFEVWCQGKGYNPEEASHELKPGLEYLLYGFLFPSKEKAPNALSADDRVALMNAEQEMLSAWSRSYLSIYVDGLDEAPVQKRSIIIDIVKTIMASITPKDPKDKKTNCIFLTSRSIERQEYDEGQEPVFHVAPLEMEQLRDLAALFYGGKDSELYLEFEQVIWRQEVVKKVAGTPLTALLLMAYYQAFGKIERRYLMYDLLLKFFLLRVWEEIKYPNRVRSKGLKEFFAAAKKDDFLEKEPEVAAQYDCLSSLSYECLYHSTTEGPLRSIQITTIKGYIMDSIGNENAAEKAKKWFNGFLHEQLLVASGREEYTFVHSTMMEFLAARIIAESLIRPGLQSMEYKPHDLSEIAGQDVKYKLETLPIAAGKDRDTGCEIISQIKQVVADKGLTEPMIALSYRCLCEVEGMEKAELQGLQIKPQRQSTEERIKQNRPKVEWVYQHLAGLALSEDEKVLEEALTHYEQVVSGLSRTTLFKEYLPPKGFFSMLDNPRMTLLKRLMSKDKEMEDELKNWTEQWYQEKYGAPTKFLLRLNTEKYHPDDKNFEYYQALVGHSLRGFFGSPNMKHDAEVWSCVFSPDGQT</sequence>
<dbReference type="AlphaFoldDB" id="A0A2H0A287"/>
<dbReference type="GO" id="GO:0004016">
    <property type="term" value="F:adenylate cyclase activity"/>
    <property type="evidence" value="ECO:0007669"/>
    <property type="project" value="UniProtKB-ARBA"/>
</dbReference>
<dbReference type="Gene3D" id="3.40.50.300">
    <property type="entry name" value="P-loop containing nucleotide triphosphate hydrolases"/>
    <property type="match status" value="1"/>
</dbReference>
<evidence type="ECO:0000313" key="3">
    <source>
        <dbReference type="Proteomes" id="UP000231067"/>
    </source>
</evidence>
<dbReference type="GO" id="GO:0009190">
    <property type="term" value="P:cyclic nucleotide biosynthetic process"/>
    <property type="evidence" value="ECO:0007669"/>
    <property type="project" value="InterPro"/>
</dbReference>
<evidence type="ECO:0000313" key="2">
    <source>
        <dbReference type="EMBL" id="PIP39533.1"/>
    </source>
</evidence>
<dbReference type="GO" id="GO:0035556">
    <property type="term" value="P:intracellular signal transduction"/>
    <property type="evidence" value="ECO:0007669"/>
    <property type="project" value="InterPro"/>
</dbReference>
<dbReference type="SUPFAM" id="SSF52540">
    <property type="entry name" value="P-loop containing nucleoside triphosphate hydrolases"/>
    <property type="match status" value="1"/>
</dbReference>
<protein>
    <recommendedName>
        <fullName evidence="1">Guanylate cyclase domain-containing protein</fullName>
    </recommendedName>
</protein>